<dbReference type="CDD" id="cd06662">
    <property type="entry name" value="SURF1"/>
    <property type="match status" value="1"/>
</dbReference>
<evidence type="ECO:0000256" key="6">
    <source>
        <dbReference type="RuleBase" id="RU363076"/>
    </source>
</evidence>
<evidence type="ECO:0000256" key="2">
    <source>
        <dbReference type="ARBA" id="ARBA00007165"/>
    </source>
</evidence>
<keyword evidence="5 6" id="KW-0472">Membrane</keyword>
<feature type="transmembrane region" description="Helical" evidence="6">
    <location>
        <begin position="234"/>
        <end position="255"/>
    </location>
</feature>
<name>A0A934W8T9_9BURK</name>
<evidence type="ECO:0000313" key="7">
    <source>
        <dbReference type="EMBL" id="MBK4737980.1"/>
    </source>
</evidence>
<sequence length="267" mass="29967">MRSGAKADDAAFVPPRSFAARLTLMACAAFFFAIFIALGTWQVQRLQWKRDLIEHVQQRVHAAPMPAPPPARWSRLSAQADEYRHVQIAGRYLGGQDTLVIASTERGLGYWLMAPLRADDGGIVLINRGFVSEEEGRRLRQTGANLGTENPHEHIVVTGLLRMAEPHGFWPRRNEPSTDRWYSRELGAIAARRGLPEVAPYFIDADAQSAQFGGAGDARPVGGLTVIDFPNNHLVYLLTWYALALMTAVALWWLLRDEIRLRRAMRQ</sequence>
<dbReference type="GO" id="GO:0005886">
    <property type="term" value="C:plasma membrane"/>
    <property type="evidence" value="ECO:0007669"/>
    <property type="project" value="UniProtKB-SubCell"/>
</dbReference>
<dbReference type="Proteomes" id="UP000622890">
    <property type="component" value="Unassembled WGS sequence"/>
</dbReference>
<keyword evidence="8" id="KW-1185">Reference proteome</keyword>
<dbReference type="InterPro" id="IPR045214">
    <property type="entry name" value="Surf1/Surf4"/>
</dbReference>
<comment type="similarity">
    <text evidence="2 6">Belongs to the SURF1 family.</text>
</comment>
<reference evidence="7" key="1">
    <citation type="submission" date="2021-01" db="EMBL/GenBank/DDBJ databases">
        <title>Genome sequence of strain Noviherbaspirillum sp. DKR-6.</title>
        <authorList>
            <person name="Chaudhary D.K."/>
        </authorList>
    </citation>
    <scope>NUCLEOTIDE SEQUENCE</scope>
    <source>
        <strain evidence="7">DKR-6</strain>
    </source>
</reference>
<comment type="subcellular location">
    <subcellularLocation>
        <location evidence="6">Cell membrane</location>
        <topology evidence="6">Multi-pass membrane protein</topology>
    </subcellularLocation>
    <subcellularLocation>
        <location evidence="1">Membrane</location>
    </subcellularLocation>
</comment>
<evidence type="ECO:0000313" key="8">
    <source>
        <dbReference type="Proteomes" id="UP000622890"/>
    </source>
</evidence>
<dbReference type="AlphaFoldDB" id="A0A934W8T9"/>
<dbReference type="EMBL" id="JAEPBG010000016">
    <property type="protein sequence ID" value="MBK4737980.1"/>
    <property type="molecule type" value="Genomic_DNA"/>
</dbReference>
<accession>A0A934W8T9</accession>
<protein>
    <recommendedName>
        <fullName evidence="6">SURF1-like protein</fullName>
    </recommendedName>
</protein>
<dbReference type="Pfam" id="PF02104">
    <property type="entry name" value="SURF1"/>
    <property type="match status" value="1"/>
</dbReference>
<dbReference type="PANTHER" id="PTHR23427">
    <property type="entry name" value="SURFEIT LOCUS PROTEIN"/>
    <property type="match status" value="1"/>
</dbReference>
<organism evidence="7 8">
    <name type="scientific">Noviherbaspirillum pedocola</name>
    <dbReference type="NCBI Taxonomy" id="2801341"/>
    <lineage>
        <taxon>Bacteria</taxon>
        <taxon>Pseudomonadati</taxon>
        <taxon>Pseudomonadota</taxon>
        <taxon>Betaproteobacteria</taxon>
        <taxon>Burkholderiales</taxon>
        <taxon>Oxalobacteraceae</taxon>
        <taxon>Noviherbaspirillum</taxon>
    </lineage>
</organism>
<evidence type="ECO:0000256" key="3">
    <source>
        <dbReference type="ARBA" id="ARBA00022692"/>
    </source>
</evidence>
<evidence type="ECO:0000256" key="5">
    <source>
        <dbReference type="ARBA" id="ARBA00023136"/>
    </source>
</evidence>
<dbReference type="PROSITE" id="PS50895">
    <property type="entry name" value="SURF1"/>
    <property type="match status" value="1"/>
</dbReference>
<keyword evidence="4 6" id="KW-1133">Transmembrane helix</keyword>
<gene>
    <name evidence="7" type="ORF">JJB74_25440</name>
</gene>
<evidence type="ECO:0000256" key="4">
    <source>
        <dbReference type="ARBA" id="ARBA00022989"/>
    </source>
</evidence>
<dbReference type="PANTHER" id="PTHR23427:SF2">
    <property type="entry name" value="SURFEIT LOCUS PROTEIN 1"/>
    <property type="match status" value="1"/>
</dbReference>
<dbReference type="InterPro" id="IPR002994">
    <property type="entry name" value="Surf1/Shy1"/>
</dbReference>
<proteinExistence type="inferred from homology"/>
<comment type="caution">
    <text evidence="7">The sequence shown here is derived from an EMBL/GenBank/DDBJ whole genome shotgun (WGS) entry which is preliminary data.</text>
</comment>
<keyword evidence="3 6" id="KW-0812">Transmembrane</keyword>
<feature type="transmembrane region" description="Helical" evidence="6">
    <location>
        <begin position="21"/>
        <end position="41"/>
    </location>
</feature>
<evidence type="ECO:0000256" key="1">
    <source>
        <dbReference type="ARBA" id="ARBA00004370"/>
    </source>
</evidence>
<keyword evidence="6" id="KW-1003">Cell membrane</keyword>